<proteinExistence type="predicted"/>
<reference evidence="1" key="1">
    <citation type="submission" date="2021-10" db="EMBL/GenBank/DDBJ databases">
        <title>Melipona bicolor Genome sequencing and assembly.</title>
        <authorList>
            <person name="Araujo N.S."/>
            <person name="Arias M.C."/>
        </authorList>
    </citation>
    <scope>NUCLEOTIDE SEQUENCE</scope>
    <source>
        <strain evidence="1">USP_2M_L1-L4_2017</strain>
        <tissue evidence="1">Whole body</tissue>
    </source>
</reference>
<dbReference type="EMBL" id="JAHYIQ010000007">
    <property type="protein sequence ID" value="KAK1130214.1"/>
    <property type="molecule type" value="Genomic_DNA"/>
</dbReference>
<dbReference type="AlphaFoldDB" id="A0AA40G3X4"/>
<keyword evidence="2" id="KW-1185">Reference proteome</keyword>
<protein>
    <submittedName>
        <fullName evidence="1">Uncharacterized protein</fullName>
    </submittedName>
</protein>
<accession>A0AA40G3X4</accession>
<dbReference type="Proteomes" id="UP001177670">
    <property type="component" value="Unassembled WGS sequence"/>
</dbReference>
<comment type="caution">
    <text evidence="1">The sequence shown here is derived from an EMBL/GenBank/DDBJ whole genome shotgun (WGS) entry which is preliminary data.</text>
</comment>
<name>A0AA40G3X4_9HYME</name>
<gene>
    <name evidence="1" type="ORF">K0M31_018354</name>
</gene>
<sequence>MVSDFENGRGLRERRCRVLEENLQKLELDKPAGPKKQFCPSPWGKLVEVRIG</sequence>
<evidence type="ECO:0000313" key="1">
    <source>
        <dbReference type="EMBL" id="KAK1130214.1"/>
    </source>
</evidence>
<organism evidence="1 2">
    <name type="scientific">Melipona bicolor</name>
    <dbReference type="NCBI Taxonomy" id="60889"/>
    <lineage>
        <taxon>Eukaryota</taxon>
        <taxon>Metazoa</taxon>
        <taxon>Ecdysozoa</taxon>
        <taxon>Arthropoda</taxon>
        <taxon>Hexapoda</taxon>
        <taxon>Insecta</taxon>
        <taxon>Pterygota</taxon>
        <taxon>Neoptera</taxon>
        <taxon>Endopterygota</taxon>
        <taxon>Hymenoptera</taxon>
        <taxon>Apocrita</taxon>
        <taxon>Aculeata</taxon>
        <taxon>Apoidea</taxon>
        <taxon>Anthophila</taxon>
        <taxon>Apidae</taxon>
        <taxon>Melipona</taxon>
    </lineage>
</organism>
<evidence type="ECO:0000313" key="2">
    <source>
        <dbReference type="Proteomes" id="UP001177670"/>
    </source>
</evidence>